<reference evidence="1 2" key="1">
    <citation type="submission" date="2024-05" db="EMBL/GenBank/DDBJ databases">
        <title>Genome sequencing and assembly of Indian major carp, Cirrhinus mrigala (Hamilton, 1822).</title>
        <authorList>
            <person name="Mohindra V."/>
            <person name="Chowdhury L.M."/>
            <person name="Lal K."/>
            <person name="Jena J.K."/>
        </authorList>
    </citation>
    <scope>NUCLEOTIDE SEQUENCE [LARGE SCALE GENOMIC DNA]</scope>
    <source>
        <strain evidence="1">CM1030</strain>
        <tissue evidence="1">Blood</tissue>
    </source>
</reference>
<protein>
    <submittedName>
        <fullName evidence="1">Uncharacterized protein</fullName>
    </submittedName>
</protein>
<sequence length="77" mass="8651">GIDEGTLDALDHTDFQDTDIPFEVPVPSKLHVTVEKREEIREWVLTVSMDQRVEQVLPKDERGTYEASLVAAGTGIR</sequence>
<dbReference type="EMBL" id="JAMKFB020000020">
    <property type="protein sequence ID" value="KAL0164943.1"/>
    <property type="molecule type" value="Genomic_DNA"/>
</dbReference>
<dbReference type="AlphaFoldDB" id="A0ABD0NWT9"/>
<feature type="non-terminal residue" evidence="1">
    <location>
        <position position="1"/>
    </location>
</feature>
<name>A0ABD0NWT9_CIRMR</name>
<gene>
    <name evidence="1" type="ORF">M9458_040696</name>
</gene>
<accession>A0ABD0NWT9</accession>
<evidence type="ECO:0000313" key="1">
    <source>
        <dbReference type="EMBL" id="KAL0164943.1"/>
    </source>
</evidence>
<comment type="caution">
    <text evidence="1">The sequence shown here is derived from an EMBL/GenBank/DDBJ whole genome shotgun (WGS) entry which is preliminary data.</text>
</comment>
<organism evidence="1 2">
    <name type="scientific">Cirrhinus mrigala</name>
    <name type="common">Mrigala</name>
    <dbReference type="NCBI Taxonomy" id="683832"/>
    <lineage>
        <taxon>Eukaryota</taxon>
        <taxon>Metazoa</taxon>
        <taxon>Chordata</taxon>
        <taxon>Craniata</taxon>
        <taxon>Vertebrata</taxon>
        <taxon>Euteleostomi</taxon>
        <taxon>Actinopterygii</taxon>
        <taxon>Neopterygii</taxon>
        <taxon>Teleostei</taxon>
        <taxon>Ostariophysi</taxon>
        <taxon>Cypriniformes</taxon>
        <taxon>Cyprinidae</taxon>
        <taxon>Labeoninae</taxon>
        <taxon>Labeonini</taxon>
        <taxon>Cirrhinus</taxon>
    </lineage>
</organism>
<feature type="non-terminal residue" evidence="1">
    <location>
        <position position="77"/>
    </location>
</feature>
<proteinExistence type="predicted"/>
<dbReference type="Proteomes" id="UP001529510">
    <property type="component" value="Unassembled WGS sequence"/>
</dbReference>
<keyword evidence="2" id="KW-1185">Reference proteome</keyword>
<evidence type="ECO:0000313" key="2">
    <source>
        <dbReference type="Proteomes" id="UP001529510"/>
    </source>
</evidence>